<reference evidence="2" key="1">
    <citation type="journal article" date="2023" name="G3 (Bethesda)">
        <title>Genome assembly and association tests identify interacting loci associated with vigor, precocity, and sex in interspecific pistachio rootstocks.</title>
        <authorList>
            <person name="Palmer W."/>
            <person name="Jacygrad E."/>
            <person name="Sagayaradj S."/>
            <person name="Cavanaugh K."/>
            <person name="Han R."/>
            <person name="Bertier L."/>
            <person name="Beede B."/>
            <person name="Kafkas S."/>
            <person name="Golino D."/>
            <person name="Preece J."/>
            <person name="Michelmore R."/>
        </authorList>
    </citation>
    <scope>NUCLEOTIDE SEQUENCE [LARGE SCALE GENOMIC DNA]</scope>
</reference>
<gene>
    <name evidence="1" type="ORF">Patl1_24298</name>
</gene>
<evidence type="ECO:0000313" key="2">
    <source>
        <dbReference type="Proteomes" id="UP001164250"/>
    </source>
</evidence>
<accession>A0ACC1A130</accession>
<protein>
    <submittedName>
        <fullName evidence="1">Uncharacterized protein</fullName>
    </submittedName>
</protein>
<dbReference type="EMBL" id="CM047909">
    <property type="protein sequence ID" value="KAJ0080136.1"/>
    <property type="molecule type" value="Genomic_DNA"/>
</dbReference>
<keyword evidence="2" id="KW-1185">Reference proteome</keyword>
<name>A0ACC1A130_9ROSI</name>
<evidence type="ECO:0000313" key="1">
    <source>
        <dbReference type="EMBL" id="KAJ0080136.1"/>
    </source>
</evidence>
<sequence>MTMMKKQQKKKKKKRQAAGATITRKENDEWMTEHEMFKTLRTAAAEALEETSNKEDAPFVFLDCASRATIGKRMTKLLGHEIEEDELFWIKDAPNNKNDIAVNKRTAYNERGWSVFGSASLKEAFKNLSQMKKQQMMQKKVKRKKEGEEKRMTQEEMLLEAAQTEIMNLRNLERVSVREEEVKK</sequence>
<organism evidence="1 2">
    <name type="scientific">Pistacia atlantica</name>
    <dbReference type="NCBI Taxonomy" id="434234"/>
    <lineage>
        <taxon>Eukaryota</taxon>
        <taxon>Viridiplantae</taxon>
        <taxon>Streptophyta</taxon>
        <taxon>Embryophyta</taxon>
        <taxon>Tracheophyta</taxon>
        <taxon>Spermatophyta</taxon>
        <taxon>Magnoliopsida</taxon>
        <taxon>eudicotyledons</taxon>
        <taxon>Gunneridae</taxon>
        <taxon>Pentapetalae</taxon>
        <taxon>rosids</taxon>
        <taxon>malvids</taxon>
        <taxon>Sapindales</taxon>
        <taxon>Anacardiaceae</taxon>
        <taxon>Pistacia</taxon>
    </lineage>
</organism>
<proteinExistence type="predicted"/>
<dbReference type="Proteomes" id="UP001164250">
    <property type="component" value="Chromosome 13"/>
</dbReference>
<comment type="caution">
    <text evidence="1">The sequence shown here is derived from an EMBL/GenBank/DDBJ whole genome shotgun (WGS) entry which is preliminary data.</text>
</comment>